<evidence type="ECO:0000259" key="13">
    <source>
        <dbReference type="Pfam" id="PF18075"/>
    </source>
</evidence>
<comment type="similarity">
    <text evidence="2 10">Belongs to the ABC-4 integral membrane protein family. FtsX subfamily.</text>
</comment>
<dbReference type="GO" id="GO:0051301">
    <property type="term" value="P:cell division"/>
    <property type="evidence" value="ECO:0007669"/>
    <property type="project" value="UniProtKB-KW"/>
</dbReference>
<dbReference type="InterPro" id="IPR040690">
    <property type="entry name" value="FtsX_ECD"/>
</dbReference>
<dbReference type="PANTHER" id="PTHR47755:SF1">
    <property type="entry name" value="CELL DIVISION PROTEIN FTSX"/>
    <property type="match status" value="1"/>
</dbReference>
<evidence type="ECO:0000256" key="1">
    <source>
        <dbReference type="ARBA" id="ARBA00004651"/>
    </source>
</evidence>
<evidence type="ECO:0000256" key="8">
    <source>
        <dbReference type="ARBA" id="ARBA00023136"/>
    </source>
</evidence>
<dbReference type="PANTHER" id="PTHR47755">
    <property type="entry name" value="CELL DIVISION PROTEIN FTSX"/>
    <property type="match status" value="1"/>
</dbReference>
<keyword evidence="6 11" id="KW-0812">Transmembrane</keyword>
<keyword evidence="5 10" id="KW-0132">Cell division</keyword>
<dbReference type="PIRSF" id="PIRSF003097">
    <property type="entry name" value="FtsX"/>
    <property type="match status" value="1"/>
</dbReference>
<sequence>MKYSKAKPSSTNMLLIFSISSLAFIICVFFQVFVGIKSWGDDIKSQMKMYVYMEDSLSSQQLIDSYKLLSKKNYVLSAGNKKQITYVSKEKIATDFLKSSHENYQDLLGEENPFKNLFILSISDEYKSVNSFKKIAAELKAFPGVYEITYPNAFLDSFLSKIKHVGWIIMVFIILLSALVYLQLSNYIRLNIHSNRVLIKTMQLLGSTNAFIRKPYLLNALLIGLLGGGLGYLISNGVFYYFIQSLPETSFLFFDLNNQFQLFLLAVLSSCLFSVISTYFSLNRYLKIQHTNLF</sequence>
<gene>
    <name evidence="14" type="ORF">ESB04_00965</name>
</gene>
<dbReference type="InterPro" id="IPR003838">
    <property type="entry name" value="ABC3_permease_C"/>
</dbReference>
<dbReference type="RefSeq" id="WP_129025327.1">
    <property type="nucleotide sequence ID" value="NZ_SDHY01000001.1"/>
</dbReference>
<name>A0A4Q1C2F9_9BACT</name>
<reference evidence="14 15" key="1">
    <citation type="submission" date="2019-01" db="EMBL/GenBank/DDBJ databases">
        <title>Cytophagaceae bacterium strain CAR-16.</title>
        <authorList>
            <person name="Chen W.-M."/>
        </authorList>
    </citation>
    <scope>NUCLEOTIDE SEQUENCE [LARGE SCALE GENOMIC DNA]</scope>
    <source>
        <strain evidence="14 15">CAR-16</strain>
    </source>
</reference>
<dbReference type="Pfam" id="PF18075">
    <property type="entry name" value="FtsX_ECD"/>
    <property type="match status" value="1"/>
</dbReference>
<feature type="domain" description="ABC3 transporter permease C-terminal" evidence="12">
    <location>
        <begin position="168"/>
        <end position="289"/>
    </location>
</feature>
<keyword evidence="4 10" id="KW-1003">Cell membrane</keyword>
<accession>A0A4Q1C2F9</accession>
<dbReference type="AlphaFoldDB" id="A0A4Q1C2F9"/>
<evidence type="ECO:0000256" key="4">
    <source>
        <dbReference type="ARBA" id="ARBA00022475"/>
    </source>
</evidence>
<feature type="domain" description="FtsX extracellular" evidence="13">
    <location>
        <begin position="48"/>
        <end position="148"/>
    </location>
</feature>
<feature type="transmembrane region" description="Helical" evidence="11">
    <location>
        <begin position="164"/>
        <end position="184"/>
    </location>
</feature>
<evidence type="ECO:0000256" key="3">
    <source>
        <dbReference type="ARBA" id="ARBA00021907"/>
    </source>
</evidence>
<evidence type="ECO:0000256" key="7">
    <source>
        <dbReference type="ARBA" id="ARBA00022989"/>
    </source>
</evidence>
<feature type="transmembrane region" description="Helical" evidence="11">
    <location>
        <begin position="216"/>
        <end position="242"/>
    </location>
</feature>
<dbReference type="EMBL" id="SDHY01000001">
    <property type="protein sequence ID" value="RXK52251.1"/>
    <property type="molecule type" value="Genomic_DNA"/>
</dbReference>
<dbReference type="InterPro" id="IPR004513">
    <property type="entry name" value="FtsX"/>
</dbReference>
<evidence type="ECO:0000256" key="2">
    <source>
        <dbReference type="ARBA" id="ARBA00007379"/>
    </source>
</evidence>
<organism evidence="14 15">
    <name type="scientific">Aquirufa rosea</name>
    <dbReference type="NCBI Taxonomy" id="2509241"/>
    <lineage>
        <taxon>Bacteria</taxon>
        <taxon>Pseudomonadati</taxon>
        <taxon>Bacteroidota</taxon>
        <taxon>Cytophagia</taxon>
        <taxon>Cytophagales</taxon>
        <taxon>Flectobacillaceae</taxon>
        <taxon>Aquirufa</taxon>
    </lineage>
</organism>
<evidence type="ECO:0000313" key="14">
    <source>
        <dbReference type="EMBL" id="RXK52251.1"/>
    </source>
</evidence>
<evidence type="ECO:0000256" key="11">
    <source>
        <dbReference type="SAM" id="Phobius"/>
    </source>
</evidence>
<evidence type="ECO:0000259" key="12">
    <source>
        <dbReference type="Pfam" id="PF02687"/>
    </source>
</evidence>
<dbReference type="Gene3D" id="3.30.70.3040">
    <property type="match status" value="1"/>
</dbReference>
<evidence type="ECO:0000256" key="5">
    <source>
        <dbReference type="ARBA" id="ARBA00022618"/>
    </source>
</evidence>
<protein>
    <recommendedName>
        <fullName evidence="3 10">Cell division protein FtsX</fullName>
    </recommendedName>
</protein>
<keyword evidence="15" id="KW-1185">Reference proteome</keyword>
<keyword evidence="9 10" id="KW-0131">Cell cycle</keyword>
<evidence type="ECO:0000256" key="9">
    <source>
        <dbReference type="ARBA" id="ARBA00023306"/>
    </source>
</evidence>
<dbReference type="Pfam" id="PF02687">
    <property type="entry name" value="FtsX"/>
    <property type="match status" value="1"/>
</dbReference>
<evidence type="ECO:0000256" key="6">
    <source>
        <dbReference type="ARBA" id="ARBA00022692"/>
    </source>
</evidence>
<evidence type="ECO:0000313" key="15">
    <source>
        <dbReference type="Proteomes" id="UP000289455"/>
    </source>
</evidence>
<keyword evidence="7 11" id="KW-1133">Transmembrane helix</keyword>
<comment type="caution">
    <text evidence="14">The sequence shown here is derived from an EMBL/GenBank/DDBJ whole genome shotgun (WGS) entry which is preliminary data.</text>
</comment>
<evidence type="ECO:0000256" key="10">
    <source>
        <dbReference type="PIRNR" id="PIRNR003097"/>
    </source>
</evidence>
<dbReference type="GO" id="GO:0005886">
    <property type="term" value="C:plasma membrane"/>
    <property type="evidence" value="ECO:0007669"/>
    <property type="project" value="UniProtKB-SubCell"/>
</dbReference>
<keyword evidence="8 10" id="KW-0472">Membrane</keyword>
<feature type="transmembrane region" description="Helical" evidence="11">
    <location>
        <begin position="262"/>
        <end position="282"/>
    </location>
</feature>
<proteinExistence type="inferred from homology"/>
<dbReference type="OrthoDB" id="9813411at2"/>
<comment type="subcellular location">
    <subcellularLocation>
        <location evidence="1">Cell membrane</location>
        <topology evidence="1">Multi-pass membrane protein</topology>
    </subcellularLocation>
</comment>
<feature type="transmembrane region" description="Helical" evidence="11">
    <location>
        <begin position="12"/>
        <end position="34"/>
    </location>
</feature>
<dbReference type="Proteomes" id="UP000289455">
    <property type="component" value="Unassembled WGS sequence"/>
</dbReference>